<evidence type="ECO:0000313" key="3">
    <source>
        <dbReference type="Proteomes" id="UP000269438"/>
    </source>
</evidence>
<proteinExistence type="predicted"/>
<dbReference type="InterPro" id="IPR011051">
    <property type="entry name" value="RmlC_Cupin_sf"/>
</dbReference>
<dbReference type="RefSeq" id="WP_121687504.1">
    <property type="nucleotide sequence ID" value="NZ_RCUY01000002.1"/>
</dbReference>
<dbReference type="EMBL" id="RCUY01000002">
    <property type="protein sequence ID" value="RLP83853.1"/>
    <property type="molecule type" value="Genomic_DNA"/>
</dbReference>
<dbReference type="InterPro" id="IPR035418">
    <property type="entry name" value="AraC-bd_2"/>
</dbReference>
<dbReference type="Proteomes" id="UP000269438">
    <property type="component" value="Unassembled WGS sequence"/>
</dbReference>
<dbReference type="Pfam" id="PF14525">
    <property type="entry name" value="AraC_binding_2"/>
    <property type="match status" value="1"/>
</dbReference>
<protein>
    <submittedName>
        <fullName evidence="2">Cupin domain-containing protein</fullName>
    </submittedName>
</protein>
<name>A0A3L7ATK3_9MICO</name>
<reference evidence="2 3" key="1">
    <citation type="submission" date="2018-10" db="EMBL/GenBank/DDBJ databases">
        <authorList>
            <person name="Li J."/>
        </authorList>
    </citation>
    <scope>NUCLEOTIDE SEQUENCE [LARGE SCALE GENOMIC DNA]</scope>
    <source>
        <strain evidence="2 3">JCM 11654</strain>
    </source>
</reference>
<accession>A0A3L7ATK3</accession>
<gene>
    <name evidence="2" type="ORF">D9V34_03340</name>
</gene>
<evidence type="ECO:0000313" key="2">
    <source>
        <dbReference type="EMBL" id="RLP83853.1"/>
    </source>
</evidence>
<comment type="caution">
    <text evidence="2">The sequence shown here is derived from an EMBL/GenBank/DDBJ whole genome shotgun (WGS) entry which is preliminary data.</text>
</comment>
<dbReference type="OrthoDB" id="9799345at2"/>
<sequence length="270" mass="30041">MSDSTEIWNLGTRGSNQLQHHRYLGFESVPHSSGMQLVEGQRPEDFVFSQDSVRIGGYLFRRFAVTPVLLHRPATPDTHEKMLFVYVLSGKLRLTQAGRTVELGAGESAIVIGWQPYLAEIVESASGISVAVDRDVLDSGGISFPHAVRKVVAPALLPSGMAGFFLGLFEARLYPLGLEQVTRLCRVFDSFLVELHLGYVEAARTPEERLEEQRQAILEYAFTQRGTASFSVANIAEHYGMSTRSLQRLFQSAPRSLRDELRDIAGREIS</sequence>
<organism evidence="2 3">
    <name type="scientific">Mycetocola lacteus</name>
    <dbReference type="NCBI Taxonomy" id="76637"/>
    <lineage>
        <taxon>Bacteria</taxon>
        <taxon>Bacillati</taxon>
        <taxon>Actinomycetota</taxon>
        <taxon>Actinomycetes</taxon>
        <taxon>Micrococcales</taxon>
        <taxon>Microbacteriaceae</taxon>
        <taxon>Mycetocola</taxon>
    </lineage>
</organism>
<dbReference type="AlphaFoldDB" id="A0A3L7ATK3"/>
<feature type="domain" description="Transcription regulator HTH AraC- type ligand binding" evidence="1">
    <location>
        <begin position="41"/>
        <end position="139"/>
    </location>
</feature>
<evidence type="ECO:0000259" key="1">
    <source>
        <dbReference type="Pfam" id="PF14525"/>
    </source>
</evidence>
<dbReference type="SUPFAM" id="SSF51182">
    <property type="entry name" value="RmlC-like cupins"/>
    <property type="match status" value="1"/>
</dbReference>
<keyword evidence="3" id="KW-1185">Reference proteome</keyword>